<sequence>MNHFKEQWIKYKLSELHPNDLIHYGKLYGITVSYEEAAKLLELVQTSSWSIDDKQSLHNLLEKAEKIVAPQTYALMQELFNHFIGDL</sequence>
<dbReference type="RefSeq" id="WP_175487398.1">
    <property type="nucleotide sequence ID" value="NZ_FNDK01000006.1"/>
</dbReference>
<dbReference type="AlphaFoldDB" id="A0A1G8CSU0"/>
<dbReference type="InterPro" id="IPR020277">
    <property type="entry name" value="DUF2624"/>
</dbReference>
<gene>
    <name evidence="1" type="ORF">SAMN05192534_10670</name>
</gene>
<dbReference type="Proteomes" id="UP000199163">
    <property type="component" value="Unassembled WGS sequence"/>
</dbReference>
<name>A0A1G8CSU0_9BACI</name>
<dbReference type="Pfam" id="PF11116">
    <property type="entry name" value="DUF2624"/>
    <property type="match status" value="1"/>
</dbReference>
<evidence type="ECO:0000313" key="1">
    <source>
        <dbReference type="EMBL" id="SDH48617.1"/>
    </source>
</evidence>
<organism evidence="1 2">
    <name type="scientific">Alteribacillus persepolensis</name>
    <dbReference type="NCBI Taxonomy" id="568899"/>
    <lineage>
        <taxon>Bacteria</taxon>
        <taxon>Bacillati</taxon>
        <taxon>Bacillota</taxon>
        <taxon>Bacilli</taxon>
        <taxon>Bacillales</taxon>
        <taxon>Bacillaceae</taxon>
        <taxon>Alteribacillus</taxon>
    </lineage>
</organism>
<protein>
    <recommendedName>
        <fullName evidence="3">DUF2624 domain-containing protein</fullName>
    </recommendedName>
</protein>
<reference evidence="1 2" key="1">
    <citation type="submission" date="2016-10" db="EMBL/GenBank/DDBJ databases">
        <authorList>
            <person name="de Groot N.N."/>
        </authorList>
    </citation>
    <scope>NUCLEOTIDE SEQUENCE [LARGE SCALE GENOMIC DNA]</scope>
    <source>
        <strain evidence="1 2">DSM 21632</strain>
    </source>
</reference>
<dbReference type="EMBL" id="FNDK01000006">
    <property type="protein sequence ID" value="SDH48617.1"/>
    <property type="molecule type" value="Genomic_DNA"/>
</dbReference>
<evidence type="ECO:0000313" key="2">
    <source>
        <dbReference type="Proteomes" id="UP000199163"/>
    </source>
</evidence>
<keyword evidence="2" id="KW-1185">Reference proteome</keyword>
<evidence type="ECO:0008006" key="3">
    <source>
        <dbReference type="Google" id="ProtNLM"/>
    </source>
</evidence>
<accession>A0A1G8CSU0</accession>
<proteinExistence type="predicted"/>